<gene>
    <name evidence="1" type="ORF">PECAL_1P09060</name>
</gene>
<dbReference type="SUPFAM" id="SSF56784">
    <property type="entry name" value="HAD-like"/>
    <property type="match status" value="1"/>
</dbReference>
<dbReference type="SFLD" id="SFLDS00003">
    <property type="entry name" value="Haloacid_Dehalogenase"/>
    <property type="match status" value="1"/>
</dbReference>
<dbReference type="AlphaFoldDB" id="A0A8J2WRM8"/>
<evidence type="ECO:0008006" key="3">
    <source>
        <dbReference type="Google" id="ProtNLM"/>
    </source>
</evidence>
<sequence>MAAAMKTTQSMKGMRYAVAAMALHACGAFQQPRTTRGAVALRAKPKVVVFDLDGCLWDPEMYMLSWRGGAPFTPDGDAMLAQSGERVVLLGAARDILRQLRTTDDWSATKVAISSRTDEPAWAAELLDKFRVDDMVLGSCFDAREITKESKSSHFRRLKEKYACDYEDMMFFDNEYGNCREISQLGVTVAFSPEGVTGDVWAEALAAFPSESIVNDYY</sequence>
<dbReference type="GO" id="GO:0003993">
    <property type="term" value="F:acid phosphatase activity"/>
    <property type="evidence" value="ECO:0007669"/>
    <property type="project" value="TreeGrafter"/>
</dbReference>
<reference evidence="1" key="1">
    <citation type="submission" date="2021-11" db="EMBL/GenBank/DDBJ databases">
        <authorList>
            <consortium name="Genoscope - CEA"/>
            <person name="William W."/>
        </authorList>
    </citation>
    <scope>NUCLEOTIDE SEQUENCE</scope>
</reference>
<dbReference type="InterPro" id="IPR010033">
    <property type="entry name" value="HAD_SF_ppase_IIIC"/>
</dbReference>
<accession>A0A8J2WRM8</accession>
<comment type="caution">
    <text evidence="1">The sequence shown here is derived from an EMBL/GenBank/DDBJ whole genome shotgun (WGS) entry which is preliminary data.</text>
</comment>
<dbReference type="SFLD" id="SFLDG01131">
    <property type="entry name" value="C1.5.2:_MDP_Like"/>
    <property type="match status" value="1"/>
</dbReference>
<dbReference type="SFLD" id="SFLDG01129">
    <property type="entry name" value="C1.5:_HAD__Beta-PGM__Phosphata"/>
    <property type="match status" value="1"/>
</dbReference>
<dbReference type="Proteomes" id="UP000789595">
    <property type="component" value="Unassembled WGS sequence"/>
</dbReference>
<evidence type="ECO:0000313" key="2">
    <source>
        <dbReference type="Proteomes" id="UP000789595"/>
    </source>
</evidence>
<proteinExistence type="predicted"/>
<dbReference type="PANTHER" id="PTHR17901">
    <property type="entry name" value="MAGNESIUM-DEPENDENT PHOSPHATASE 1 MDP1"/>
    <property type="match status" value="1"/>
</dbReference>
<dbReference type="OrthoDB" id="2865258at2759"/>
<dbReference type="NCBIfam" id="TIGR01681">
    <property type="entry name" value="HAD-SF-IIIC"/>
    <property type="match status" value="1"/>
</dbReference>
<dbReference type="InterPro" id="IPR010036">
    <property type="entry name" value="MDP_1_eu_arc"/>
</dbReference>
<dbReference type="InterPro" id="IPR023214">
    <property type="entry name" value="HAD_sf"/>
</dbReference>
<name>A0A8J2WRM8_9STRA</name>
<dbReference type="InterPro" id="IPR036412">
    <property type="entry name" value="HAD-like_sf"/>
</dbReference>
<keyword evidence="2" id="KW-1185">Reference proteome</keyword>
<protein>
    <recommendedName>
        <fullName evidence="3">Magnesium-dependent phosphatase-1</fullName>
    </recommendedName>
</protein>
<organism evidence="1 2">
    <name type="scientific">Pelagomonas calceolata</name>
    <dbReference type="NCBI Taxonomy" id="35677"/>
    <lineage>
        <taxon>Eukaryota</taxon>
        <taxon>Sar</taxon>
        <taxon>Stramenopiles</taxon>
        <taxon>Ochrophyta</taxon>
        <taxon>Pelagophyceae</taxon>
        <taxon>Pelagomonadales</taxon>
        <taxon>Pelagomonadaceae</taxon>
        <taxon>Pelagomonas</taxon>
    </lineage>
</organism>
<dbReference type="Gene3D" id="3.40.50.1000">
    <property type="entry name" value="HAD superfamily/HAD-like"/>
    <property type="match status" value="1"/>
</dbReference>
<evidence type="ECO:0000313" key="1">
    <source>
        <dbReference type="EMBL" id="CAH0364539.1"/>
    </source>
</evidence>
<dbReference type="EMBL" id="CAKKNE010000001">
    <property type="protein sequence ID" value="CAH0364539.1"/>
    <property type="molecule type" value="Genomic_DNA"/>
</dbReference>
<dbReference type="NCBIfam" id="TIGR01685">
    <property type="entry name" value="MDP-1"/>
    <property type="match status" value="1"/>
</dbReference>
<dbReference type="PANTHER" id="PTHR17901:SF14">
    <property type="entry name" value="MAGNESIUM-DEPENDENT PHOSPHATASE 1"/>
    <property type="match status" value="1"/>
</dbReference>
<dbReference type="Pfam" id="PF12689">
    <property type="entry name" value="Acid_PPase"/>
    <property type="match status" value="1"/>
</dbReference>